<dbReference type="Gene3D" id="1.20.1600.10">
    <property type="entry name" value="Outer membrane efflux proteins (OEP)"/>
    <property type="match status" value="1"/>
</dbReference>
<dbReference type="PANTHER" id="PTHR30026">
    <property type="entry name" value="OUTER MEMBRANE PROTEIN TOLC"/>
    <property type="match status" value="1"/>
</dbReference>
<accession>A0A1E5SZK4</accession>
<dbReference type="AlphaFoldDB" id="A0A1E5SZK4"/>
<dbReference type="OrthoDB" id="823635at2"/>
<evidence type="ECO:0000256" key="5">
    <source>
        <dbReference type="ARBA" id="ARBA00023237"/>
    </source>
</evidence>
<keyword evidence="7" id="KW-1185">Reference proteome</keyword>
<evidence type="ECO:0000256" key="3">
    <source>
        <dbReference type="ARBA" id="ARBA00022692"/>
    </source>
</evidence>
<dbReference type="GO" id="GO:0015288">
    <property type="term" value="F:porin activity"/>
    <property type="evidence" value="ECO:0007669"/>
    <property type="project" value="TreeGrafter"/>
</dbReference>
<dbReference type="GO" id="GO:0015562">
    <property type="term" value="F:efflux transmembrane transporter activity"/>
    <property type="evidence" value="ECO:0007669"/>
    <property type="project" value="InterPro"/>
</dbReference>
<comment type="subcellular location">
    <subcellularLocation>
        <location evidence="1">Cell outer membrane</location>
    </subcellularLocation>
</comment>
<evidence type="ECO:0008006" key="8">
    <source>
        <dbReference type="Google" id="ProtNLM"/>
    </source>
</evidence>
<dbReference type="PANTHER" id="PTHR30026:SF20">
    <property type="entry name" value="OUTER MEMBRANE PROTEIN TOLC"/>
    <property type="match status" value="1"/>
</dbReference>
<dbReference type="RefSeq" id="WP_069836058.1">
    <property type="nucleotide sequence ID" value="NZ_MDGQ01000005.1"/>
</dbReference>
<keyword evidence="2" id="KW-1134">Transmembrane beta strand</keyword>
<evidence type="ECO:0000256" key="1">
    <source>
        <dbReference type="ARBA" id="ARBA00004442"/>
    </source>
</evidence>
<evidence type="ECO:0000313" key="7">
    <source>
        <dbReference type="Proteomes" id="UP000095552"/>
    </source>
</evidence>
<keyword evidence="3" id="KW-0812">Transmembrane</keyword>
<keyword evidence="5" id="KW-0998">Cell outer membrane</keyword>
<evidence type="ECO:0000256" key="4">
    <source>
        <dbReference type="ARBA" id="ARBA00023136"/>
    </source>
</evidence>
<organism evidence="6 7">
    <name type="scientific">Roseivirga misakiensis</name>
    <dbReference type="NCBI Taxonomy" id="1563681"/>
    <lineage>
        <taxon>Bacteria</taxon>
        <taxon>Pseudomonadati</taxon>
        <taxon>Bacteroidota</taxon>
        <taxon>Cytophagia</taxon>
        <taxon>Cytophagales</taxon>
        <taxon>Roseivirgaceae</taxon>
        <taxon>Roseivirga</taxon>
    </lineage>
</organism>
<dbReference type="Proteomes" id="UP000095552">
    <property type="component" value="Unassembled WGS sequence"/>
</dbReference>
<dbReference type="STRING" id="1563681.BFP71_13895"/>
<protein>
    <recommendedName>
        <fullName evidence="8">Outer membrane efflux protein</fullName>
    </recommendedName>
</protein>
<gene>
    <name evidence="6" type="ORF">BFP71_13895</name>
</gene>
<dbReference type="GO" id="GO:0009279">
    <property type="term" value="C:cell outer membrane"/>
    <property type="evidence" value="ECO:0007669"/>
    <property type="project" value="UniProtKB-SubCell"/>
</dbReference>
<evidence type="ECO:0000256" key="2">
    <source>
        <dbReference type="ARBA" id="ARBA00022452"/>
    </source>
</evidence>
<dbReference type="GO" id="GO:1990281">
    <property type="term" value="C:efflux pump complex"/>
    <property type="evidence" value="ECO:0007669"/>
    <property type="project" value="TreeGrafter"/>
</dbReference>
<keyword evidence="4" id="KW-0472">Membrane</keyword>
<dbReference type="InterPro" id="IPR051906">
    <property type="entry name" value="TolC-like"/>
</dbReference>
<comment type="caution">
    <text evidence="6">The sequence shown here is derived from an EMBL/GenBank/DDBJ whole genome shotgun (WGS) entry which is preliminary data.</text>
</comment>
<proteinExistence type="predicted"/>
<reference evidence="6 7" key="1">
    <citation type="submission" date="2016-08" db="EMBL/GenBank/DDBJ databases">
        <title>Draft genome of Fabibacter sp. strain SK-8.</title>
        <authorList>
            <person name="Wong S.-K."/>
            <person name="Hamasaki K."/>
            <person name="Yoshizawa S."/>
        </authorList>
    </citation>
    <scope>NUCLEOTIDE SEQUENCE [LARGE SCALE GENOMIC DNA]</scope>
    <source>
        <strain evidence="6 7">SK-8</strain>
    </source>
</reference>
<dbReference type="SUPFAM" id="SSF56954">
    <property type="entry name" value="Outer membrane efflux proteins (OEP)"/>
    <property type="match status" value="1"/>
</dbReference>
<dbReference type="EMBL" id="MDGQ01000005">
    <property type="protein sequence ID" value="OEK04553.1"/>
    <property type="molecule type" value="Genomic_DNA"/>
</dbReference>
<sequence>MKVFTNQIEHERPDSLTAIQIKNQRFNKGFFLAMLLALLLLSQVSKAQVLDNVALDNIKPLEELLTIAEGNMASIDRLSTSQEKVMEEISVTKKKWLRHLALTAGVNYGNGIVSDQLTDGATDNRFTYLTRQNITYNVGLNLRLPFTEVSSRKHEIKIQKLEIKRLEGMKQEQRDFIRQEVVRFYKELKSCLKAVELQTEVVEANEVALKIAENFFKAGKTPMEQYRMAVDACYTSKLEYEKSKNEAWYCMKILSELVGESILK</sequence>
<name>A0A1E5SZK4_9BACT</name>
<evidence type="ECO:0000313" key="6">
    <source>
        <dbReference type="EMBL" id="OEK04553.1"/>
    </source>
</evidence>